<sequence length="143" mass="16720">MKKLILVILGIAFTSCNPFDEKRVLDYKVELTDLTSKIDDYDNGTFDRDSMDEFIIEEIRDLDIDLIIKNIGQKNPSYSGFVEENDSLIIFVNRSGSIFKTEKRIIYDFNKSPRNFGDDTIIGASYRIKQLDERWYYSEIGFD</sequence>
<gene>
    <name evidence="1" type="ORF">HHX25_09415</name>
</gene>
<proteinExistence type="predicted"/>
<reference evidence="1 2" key="1">
    <citation type="submission" date="2020-04" db="EMBL/GenBank/DDBJ databases">
        <title>A Flavivirga sp. nov.</title>
        <authorList>
            <person name="Sun X."/>
        </authorList>
    </citation>
    <scope>NUCLEOTIDE SEQUENCE [LARGE SCALE GENOMIC DNA]</scope>
    <source>
        <strain evidence="1 2">Y03</strain>
    </source>
</reference>
<evidence type="ECO:0000313" key="1">
    <source>
        <dbReference type="EMBL" id="NMH87721.1"/>
    </source>
</evidence>
<accession>A0ABX1RVY1</accession>
<dbReference type="EMBL" id="JABBHF010000004">
    <property type="protein sequence ID" value="NMH87721.1"/>
    <property type="molecule type" value="Genomic_DNA"/>
</dbReference>
<keyword evidence="2" id="KW-1185">Reference proteome</keyword>
<dbReference type="RefSeq" id="WP_169672482.1">
    <property type="nucleotide sequence ID" value="NZ_JABBHF010000004.1"/>
</dbReference>
<dbReference type="Proteomes" id="UP000746690">
    <property type="component" value="Unassembled WGS sequence"/>
</dbReference>
<dbReference type="PROSITE" id="PS51257">
    <property type="entry name" value="PROKAR_LIPOPROTEIN"/>
    <property type="match status" value="1"/>
</dbReference>
<evidence type="ECO:0000313" key="2">
    <source>
        <dbReference type="Proteomes" id="UP000746690"/>
    </source>
</evidence>
<protein>
    <recommendedName>
        <fullName evidence="3">Lipoprotein</fullName>
    </recommendedName>
</protein>
<name>A0ABX1RVY1_9FLAO</name>
<evidence type="ECO:0008006" key="3">
    <source>
        <dbReference type="Google" id="ProtNLM"/>
    </source>
</evidence>
<comment type="caution">
    <text evidence="1">The sequence shown here is derived from an EMBL/GenBank/DDBJ whole genome shotgun (WGS) entry which is preliminary data.</text>
</comment>
<organism evidence="1 2">
    <name type="scientific">Flavivirga algicola</name>
    <dbReference type="NCBI Taxonomy" id="2729136"/>
    <lineage>
        <taxon>Bacteria</taxon>
        <taxon>Pseudomonadati</taxon>
        <taxon>Bacteroidota</taxon>
        <taxon>Flavobacteriia</taxon>
        <taxon>Flavobacteriales</taxon>
        <taxon>Flavobacteriaceae</taxon>
        <taxon>Flavivirga</taxon>
    </lineage>
</organism>